<dbReference type="PANTHER" id="PTHR37544:SF3">
    <property type="entry name" value="SPRAY"/>
    <property type="match status" value="1"/>
</dbReference>
<reference evidence="3" key="1">
    <citation type="submission" date="2019-04" db="EMBL/GenBank/DDBJ databases">
        <title>Sequencing of skin fungus with MAO and IRED activity.</title>
        <authorList>
            <person name="Marsaioli A.J."/>
            <person name="Bonatto J.M.C."/>
            <person name="Reis Junior O."/>
        </authorList>
    </citation>
    <scope>NUCLEOTIDE SEQUENCE</scope>
    <source>
        <strain evidence="3">30M1</strain>
    </source>
</reference>
<keyword evidence="2" id="KW-0472">Membrane</keyword>
<feature type="region of interest" description="Disordered" evidence="1">
    <location>
        <begin position="551"/>
        <end position="570"/>
    </location>
</feature>
<evidence type="ECO:0000256" key="1">
    <source>
        <dbReference type="SAM" id="MobiDB-lite"/>
    </source>
</evidence>
<evidence type="ECO:0000313" key="4">
    <source>
        <dbReference type="Proteomes" id="UP000801428"/>
    </source>
</evidence>
<dbReference type="AlphaFoldDB" id="A0A9P4T8V9"/>
<evidence type="ECO:0000313" key="3">
    <source>
        <dbReference type="EMBL" id="KAF2998237.1"/>
    </source>
</evidence>
<gene>
    <name evidence="3" type="ORF">E8E13_005769</name>
</gene>
<accession>A0A9P4T8V9</accession>
<proteinExistence type="predicted"/>
<name>A0A9P4T8V9_CURKU</name>
<sequence>MNPTLATTQYTGQATFLQDMMRITTSGWMYSALDQITLGTEQPDWSHDGWSFTPVDSQGLPSIRNYSTSASSQPWSNASSLLVSTANVTMTTSALRARLQCSKVETRNPSWFVINEIDLFSGFYPKNSTVAKDTTDRLNRTGYVLPHTIFNDTAHETSVFSRTSAIQCCSNKTDPEGRAAVGYWSQMNTTAWWGFDASLGKSAWVDYGPAEWPPSFAIKWIVGPTTTSNVTVYTNGAPSDYKIMQFKEVPPMAFLDCKPVIEEADAQIVLSHGEGRILDYKVLGEPRALVDPWTAHFRHVNESNPKDSIATVSYGSYFLTQLLGASSIAPLPVSVGFYPPFDFENLDDDRFNIRDAEKGYNMDFMSYANLYQANMDPNILLNTDVLMNYTQRTFQTFFQHFASQTKWLDGQMMAYESISGDDTKSIEVTLTQRIETMTMVPSATWLSLAIILILIIILAILVIALKFVYPHDTLRNNIECLADVLTLIQGSDGLLWFAERHDIKTLQESGMSTKLGWFKDRTGKVRWGVELVDAPGIEWIDEPRAFEMDRMQQSSMHNRSQSTGGASTIR</sequence>
<dbReference type="PANTHER" id="PTHR37544">
    <property type="entry name" value="SPRAY-RELATED"/>
    <property type="match status" value="1"/>
</dbReference>
<keyword evidence="2" id="KW-1133">Transmembrane helix</keyword>
<keyword evidence="4" id="KW-1185">Reference proteome</keyword>
<feature type="transmembrane region" description="Helical" evidence="2">
    <location>
        <begin position="445"/>
        <end position="469"/>
    </location>
</feature>
<organism evidence="3 4">
    <name type="scientific">Curvularia kusanoi</name>
    <name type="common">Cochliobolus kusanoi</name>
    <dbReference type="NCBI Taxonomy" id="90978"/>
    <lineage>
        <taxon>Eukaryota</taxon>
        <taxon>Fungi</taxon>
        <taxon>Dikarya</taxon>
        <taxon>Ascomycota</taxon>
        <taxon>Pezizomycotina</taxon>
        <taxon>Dothideomycetes</taxon>
        <taxon>Pleosporomycetidae</taxon>
        <taxon>Pleosporales</taxon>
        <taxon>Pleosporineae</taxon>
        <taxon>Pleosporaceae</taxon>
        <taxon>Curvularia</taxon>
    </lineage>
</organism>
<comment type="caution">
    <text evidence="3">The sequence shown here is derived from an EMBL/GenBank/DDBJ whole genome shotgun (WGS) entry which is preliminary data.</text>
</comment>
<protein>
    <submittedName>
        <fullName evidence="3">Uncharacterized protein</fullName>
    </submittedName>
</protein>
<dbReference type="OrthoDB" id="3248909at2759"/>
<keyword evidence="2" id="KW-0812">Transmembrane</keyword>
<dbReference type="EMBL" id="SWKU01000020">
    <property type="protein sequence ID" value="KAF2998237.1"/>
    <property type="molecule type" value="Genomic_DNA"/>
</dbReference>
<evidence type="ECO:0000256" key="2">
    <source>
        <dbReference type="SAM" id="Phobius"/>
    </source>
</evidence>
<dbReference type="Proteomes" id="UP000801428">
    <property type="component" value="Unassembled WGS sequence"/>
</dbReference>